<accession>A0AA46I697</accession>
<organism evidence="1 2">
    <name type="scientific">Hypnocyclicus thermotrophus</name>
    <dbReference type="NCBI Taxonomy" id="1627895"/>
    <lineage>
        <taxon>Bacteria</taxon>
        <taxon>Fusobacteriati</taxon>
        <taxon>Fusobacteriota</taxon>
        <taxon>Fusobacteriia</taxon>
        <taxon>Fusobacteriales</taxon>
        <taxon>Fusobacteriaceae</taxon>
        <taxon>Hypnocyclicus</taxon>
    </lineage>
</organism>
<protein>
    <submittedName>
        <fullName evidence="1">Uncharacterized beta-barrel protein YwiB (DUF1934 family)</fullName>
    </submittedName>
</protein>
<keyword evidence="2" id="KW-1185">Reference proteome</keyword>
<name>A0AA46I697_9FUSO</name>
<dbReference type="AlphaFoldDB" id="A0AA46I697"/>
<dbReference type="RefSeq" id="WP_134112517.1">
    <property type="nucleotide sequence ID" value="NZ_SOBG01000002.1"/>
</dbReference>
<dbReference type="InterPro" id="IPR015231">
    <property type="entry name" value="DUF1934"/>
</dbReference>
<evidence type="ECO:0000313" key="1">
    <source>
        <dbReference type="EMBL" id="TDT71925.1"/>
    </source>
</evidence>
<dbReference type="Gene3D" id="2.40.128.20">
    <property type="match status" value="1"/>
</dbReference>
<proteinExistence type="predicted"/>
<evidence type="ECO:0000313" key="2">
    <source>
        <dbReference type="Proteomes" id="UP000294678"/>
    </source>
</evidence>
<reference evidence="1 2" key="1">
    <citation type="submission" date="2019-03" db="EMBL/GenBank/DDBJ databases">
        <title>Genomic Encyclopedia of Type Strains, Phase IV (KMG-IV): sequencing the most valuable type-strain genomes for metagenomic binning, comparative biology and taxonomic classification.</title>
        <authorList>
            <person name="Goeker M."/>
        </authorList>
    </citation>
    <scope>NUCLEOTIDE SEQUENCE [LARGE SCALE GENOMIC DNA]</scope>
    <source>
        <strain evidence="1 2">DSM 100055</strain>
    </source>
</reference>
<gene>
    <name evidence="1" type="ORF">EV215_0617</name>
</gene>
<dbReference type="InterPro" id="IPR012674">
    <property type="entry name" value="Calycin"/>
</dbReference>
<dbReference type="Proteomes" id="UP000294678">
    <property type="component" value="Unassembled WGS sequence"/>
</dbReference>
<dbReference type="SUPFAM" id="SSF50814">
    <property type="entry name" value="Lipocalins"/>
    <property type="match status" value="1"/>
</dbReference>
<sequence>MNIKLKISTFDSFNEKTENIFNGTKTINNGIIKYTYNDEFGVNKIFLKNDSIKIFRKGKINSKLILELNKHTQFSYSSSYINKIFKISTKKIETLEKDIKLVYSIYDDSELVNNITIHIKEL</sequence>
<comment type="caution">
    <text evidence="1">The sequence shown here is derived from an EMBL/GenBank/DDBJ whole genome shotgun (WGS) entry which is preliminary data.</text>
</comment>
<dbReference type="EMBL" id="SOBG01000002">
    <property type="protein sequence ID" value="TDT71925.1"/>
    <property type="molecule type" value="Genomic_DNA"/>
</dbReference>
<dbReference type="Pfam" id="PF09148">
    <property type="entry name" value="DUF1934"/>
    <property type="match status" value="1"/>
</dbReference>